<dbReference type="PANTHER" id="PTHR30137">
    <property type="entry name" value="LUCIFERASE-LIKE MONOOXYGENASE"/>
    <property type="match status" value="1"/>
</dbReference>
<evidence type="ECO:0000313" key="4">
    <source>
        <dbReference type="Proteomes" id="UP000824151"/>
    </source>
</evidence>
<evidence type="ECO:0000256" key="1">
    <source>
        <dbReference type="ARBA" id="ARBA00007789"/>
    </source>
</evidence>
<dbReference type="GO" id="GO:0016705">
    <property type="term" value="F:oxidoreductase activity, acting on paired donors, with incorporation or reduction of molecular oxygen"/>
    <property type="evidence" value="ECO:0007669"/>
    <property type="project" value="InterPro"/>
</dbReference>
<proteinExistence type="predicted"/>
<reference evidence="3" key="1">
    <citation type="journal article" date="2021" name="PeerJ">
        <title>Extensive microbial diversity within the chicken gut microbiome revealed by metagenomics and culture.</title>
        <authorList>
            <person name="Gilroy R."/>
            <person name="Ravi A."/>
            <person name="Getino M."/>
            <person name="Pursley I."/>
            <person name="Horton D.L."/>
            <person name="Alikhan N.F."/>
            <person name="Baker D."/>
            <person name="Gharbi K."/>
            <person name="Hall N."/>
            <person name="Watson M."/>
            <person name="Adriaenssens E.M."/>
            <person name="Foster-Nyarko E."/>
            <person name="Jarju S."/>
            <person name="Secka A."/>
            <person name="Antonio M."/>
            <person name="Oren A."/>
            <person name="Chaudhuri R.R."/>
            <person name="La Ragione R."/>
            <person name="Hildebrand F."/>
            <person name="Pallen M.J."/>
        </authorList>
    </citation>
    <scope>NUCLEOTIDE SEQUENCE</scope>
    <source>
        <strain evidence="3">ChiHejej3B27-3195</strain>
    </source>
</reference>
<dbReference type="GO" id="GO:0005829">
    <property type="term" value="C:cytosol"/>
    <property type="evidence" value="ECO:0007669"/>
    <property type="project" value="TreeGrafter"/>
</dbReference>
<dbReference type="NCBIfam" id="TIGR03558">
    <property type="entry name" value="oxido_grp_1"/>
    <property type="match status" value="1"/>
</dbReference>
<dbReference type="Proteomes" id="UP000824151">
    <property type="component" value="Unassembled WGS sequence"/>
</dbReference>
<evidence type="ECO:0000313" key="3">
    <source>
        <dbReference type="EMBL" id="HIX00526.1"/>
    </source>
</evidence>
<gene>
    <name evidence="3" type="ORF">H9871_10335</name>
</gene>
<dbReference type="EC" id="1.-.-.-" evidence="3"/>
<comment type="caution">
    <text evidence="3">The sequence shown here is derived from an EMBL/GenBank/DDBJ whole genome shotgun (WGS) entry which is preliminary data.</text>
</comment>
<dbReference type="AlphaFoldDB" id="A0A9D1UUB2"/>
<dbReference type="InterPro" id="IPR019949">
    <property type="entry name" value="CmoO-like"/>
</dbReference>
<dbReference type="InterPro" id="IPR011251">
    <property type="entry name" value="Luciferase-like_dom"/>
</dbReference>
<feature type="domain" description="Luciferase-like" evidence="2">
    <location>
        <begin position="4"/>
        <end position="298"/>
    </location>
</feature>
<dbReference type="InterPro" id="IPR050766">
    <property type="entry name" value="Bact_Lucif_Oxidored"/>
</dbReference>
<dbReference type="EMBL" id="DXGD01000380">
    <property type="protein sequence ID" value="HIX00526.1"/>
    <property type="molecule type" value="Genomic_DNA"/>
</dbReference>
<dbReference type="SUPFAM" id="SSF51679">
    <property type="entry name" value="Bacterial luciferase-like"/>
    <property type="match status" value="1"/>
</dbReference>
<sequence>MRLSLLDRSRTRRGCSEAAALWHSVERAVRAEKLGYRRFWAAEHHAVPGVASGSPAVLLAAAGAATQEIRLGSGGVMLPHHQPLVVAEQFLMLAGLHPGRIDLGLGRSLGFTEPVRRALRQQSAEEDEYAADLAELGAYLHGTAEVTAQPVVRPEDRPVMHVLATGKGIGLAAQLGLPVVLGGPVLRSAELPEMLRTYRRDFRPAGEGVAGPEVIVSADVYPASSRREARSAALPEAWAMARSRETGVFAALEPVERIQDAQWSSRTSERVEQSLNTSILGTPLEVSDQIERLMKATGAGEFMISTSTYDLEELGVLDAEVSRIMLGRGDGGAPEAAASGAP</sequence>
<accession>A0A9D1UUB2</accession>
<comment type="similarity">
    <text evidence="1">To bacterial alkanal monooxygenase alpha and beta chains.</text>
</comment>
<dbReference type="Gene3D" id="3.20.20.30">
    <property type="entry name" value="Luciferase-like domain"/>
    <property type="match status" value="1"/>
</dbReference>
<keyword evidence="3" id="KW-0560">Oxidoreductase</keyword>
<dbReference type="InterPro" id="IPR036661">
    <property type="entry name" value="Luciferase-like_sf"/>
</dbReference>
<name>A0A9D1UUB2_9MICC</name>
<dbReference type="Pfam" id="PF00296">
    <property type="entry name" value="Bac_luciferase"/>
    <property type="match status" value="1"/>
</dbReference>
<reference evidence="3" key="2">
    <citation type="submission" date="2021-04" db="EMBL/GenBank/DDBJ databases">
        <authorList>
            <person name="Gilroy R."/>
        </authorList>
    </citation>
    <scope>NUCLEOTIDE SEQUENCE</scope>
    <source>
        <strain evidence="3">ChiHejej3B27-3195</strain>
    </source>
</reference>
<organism evidence="3 4">
    <name type="scientific">Candidatus Nesterenkonia stercoripullorum</name>
    <dbReference type="NCBI Taxonomy" id="2838701"/>
    <lineage>
        <taxon>Bacteria</taxon>
        <taxon>Bacillati</taxon>
        <taxon>Actinomycetota</taxon>
        <taxon>Actinomycetes</taxon>
        <taxon>Micrococcales</taxon>
        <taxon>Micrococcaceae</taxon>
        <taxon>Nesterenkonia</taxon>
    </lineage>
</organism>
<dbReference type="PANTHER" id="PTHR30137:SF6">
    <property type="entry name" value="LUCIFERASE-LIKE MONOOXYGENASE"/>
    <property type="match status" value="1"/>
</dbReference>
<evidence type="ECO:0000259" key="2">
    <source>
        <dbReference type="Pfam" id="PF00296"/>
    </source>
</evidence>
<protein>
    <submittedName>
        <fullName evidence="3">MsnO8 family LLM class oxidoreductase</fullName>
        <ecNumber evidence="3">1.-.-.-</ecNumber>
    </submittedName>
</protein>